<dbReference type="OrthoDB" id="1655249at2"/>
<keyword evidence="1" id="KW-1133">Transmembrane helix</keyword>
<feature type="transmembrane region" description="Helical" evidence="1">
    <location>
        <begin position="168"/>
        <end position="188"/>
    </location>
</feature>
<dbReference type="Proteomes" id="UP000183997">
    <property type="component" value="Unassembled WGS sequence"/>
</dbReference>
<keyword evidence="3" id="KW-1185">Reference proteome</keyword>
<dbReference type="STRING" id="1121421.SAMN02745123_03172"/>
<dbReference type="Gene3D" id="1.10.1900.10">
    <property type="entry name" value="c-terminal domain of poly(a) binding protein"/>
    <property type="match status" value="1"/>
</dbReference>
<dbReference type="EMBL" id="FRAR01000024">
    <property type="protein sequence ID" value="SHK80049.1"/>
    <property type="molecule type" value="Genomic_DNA"/>
</dbReference>
<dbReference type="RefSeq" id="WP_072916307.1">
    <property type="nucleotide sequence ID" value="NZ_FRAR01000024.1"/>
</dbReference>
<dbReference type="AlphaFoldDB" id="A0A1M6VF26"/>
<evidence type="ECO:0000313" key="2">
    <source>
        <dbReference type="EMBL" id="SHK80049.1"/>
    </source>
</evidence>
<name>A0A1M6VF26_9FIRM</name>
<sequence length="226" mass="25936">MNLLKKLRKENNMQDKLLSKESNAIITDMVCYLRSSDLCGYDIEVIRKELTGMALETQLRNEKFNDIIAEDYKALCDELMKNGSKKTRYEKVLEIVYILVYGIFVLYLAEIVFSSTIINIFKSGQFSMQITLGFVISTLIAVGMGFGVYYFITKNSFELSKKKRKTQVLFIISFSAVWTTAVLSRLFMGKIFLLTINCLYPIVLLGLASLIIKFLNDKYANSFFKV</sequence>
<feature type="transmembrane region" description="Helical" evidence="1">
    <location>
        <begin position="95"/>
        <end position="118"/>
    </location>
</feature>
<feature type="transmembrane region" description="Helical" evidence="1">
    <location>
        <begin position="194"/>
        <end position="215"/>
    </location>
</feature>
<proteinExistence type="predicted"/>
<feature type="transmembrane region" description="Helical" evidence="1">
    <location>
        <begin position="130"/>
        <end position="152"/>
    </location>
</feature>
<evidence type="ECO:0008006" key="4">
    <source>
        <dbReference type="Google" id="ProtNLM"/>
    </source>
</evidence>
<organism evidence="2 3">
    <name type="scientific">Desulforamulus aeronauticus DSM 10349</name>
    <dbReference type="NCBI Taxonomy" id="1121421"/>
    <lineage>
        <taxon>Bacteria</taxon>
        <taxon>Bacillati</taxon>
        <taxon>Bacillota</taxon>
        <taxon>Clostridia</taxon>
        <taxon>Eubacteriales</taxon>
        <taxon>Peptococcaceae</taxon>
        <taxon>Desulforamulus</taxon>
    </lineage>
</organism>
<accession>A0A1M6VF26</accession>
<gene>
    <name evidence="2" type="ORF">SAMN02745123_03172</name>
</gene>
<keyword evidence="1" id="KW-0812">Transmembrane</keyword>
<evidence type="ECO:0000313" key="3">
    <source>
        <dbReference type="Proteomes" id="UP000183997"/>
    </source>
</evidence>
<keyword evidence="1" id="KW-0472">Membrane</keyword>
<dbReference type="SUPFAM" id="SSF158560">
    <property type="entry name" value="BH3980-like"/>
    <property type="match status" value="1"/>
</dbReference>
<reference evidence="3" key="1">
    <citation type="submission" date="2016-11" db="EMBL/GenBank/DDBJ databases">
        <authorList>
            <person name="Varghese N."/>
            <person name="Submissions S."/>
        </authorList>
    </citation>
    <scope>NUCLEOTIDE SEQUENCE [LARGE SCALE GENOMIC DNA]</scope>
    <source>
        <strain evidence="3">DSM 10349</strain>
    </source>
</reference>
<evidence type="ECO:0000256" key="1">
    <source>
        <dbReference type="SAM" id="Phobius"/>
    </source>
</evidence>
<protein>
    <recommendedName>
        <fullName evidence="4">DUF1129 family protein</fullName>
    </recommendedName>
</protein>